<feature type="transmembrane region" description="Helical" evidence="7">
    <location>
        <begin position="117"/>
        <end position="139"/>
    </location>
</feature>
<evidence type="ECO:0000256" key="4">
    <source>
        <dbReference type="ARBA" id="ARBA00022692"/>
    </source>
</evidence>
<evidence type="ECO:0000256" key="2">
    <source>
        <dbReference type="ARBA" id="ARBA00008114"/>
    </source>
</evidence>
<gene>
    <name evidence="10" type="ORF">JG540_01130</name>
</gene>
<dbReference type="PANTHER" id="PTHR43840">
    <property type="entry name" value="MITOCHONDRIAL METAL TRANSPORTER 1-RELATED"/>
    <property type="match status" value="1"/>
</dbReference>
<dbReference type="KEGG" id="awe:JG540_01130"/>
<dbReference type="SUPFAM" id="SSF160240">
    <property type="entry name" value="Cation efflux protein cytoplasmic domain-like"/>
    <property type="match status" value="1"/>
</dbReference>
<evidence type="ECO:0000259" key="9">
    <source>
        <dbReference type="Pfam" id="PF16916"/>
    </source>
</evidence>
<protein>
    <submittedName>
        <fullName evidence="10">Cation transporter</fullName>
    </submittedName>
</protein>
<dbReference type="EMBL" id="CP066802">
    <property type="protein sequence ID" value="QQM67537.1"/>
    <property type="molecule type" value="Genomic_DNA"/>
</dbReference>
<keyword evidence="11" id="KW-1185">Reference proteome</keyword>
<keyword evidence="5 7" id="KW-1133">Transmembrane helix</keyword>
<dbReference type="RefSeq" id="WP_200276206.1">
    <property type="nucleotide sequence ID" value="NZ_CP066802.1"/>
</dbReference>
<evidence type="ECO:0000256" key="1">
    <source>
        <dbReference type="ARBA" id="ARBA00004141"/>
    </source>
</evidence>
<dbReference type="Pfam" id="PF01545">
    <property type="entry name" value="Cation_efflux"/>
    <property type="match status" value="1"/>
</dbReference>
<comment type="similarity">
    <text evidence="2">Belongs to the cation diffusion facilitator (CDF) transporter (TC 2.A.4) family.</text>
</comment>
<dbReference type="InterPro" id="IPR036837">
    <property type="entry name" value="Cation_efflux_CTD_sf"/>
</dbReference>
<keyword evidence="4 7" id="KW-0812">Transmembrane</keyword>
<evidence type="ECO:0000256" key="5">
    <source>
        <dbReference type="ARBA" id="ARBA00022989"/>
    </source>
</evidence>
<dbReference type="InterPro" id="IPR027469">
    <property type="entry name" value="Cation_efflux_TMD_sf"/>
</dbReference>
<dbReference type="GO" id="GO:0015086">
    <property type="term" value="F:cadmium ion transmembrane transporter activity"/>
    <property type="evidence" value="ECO:0007669"/>
    <property type="project" value="TreeGrafter"/>
</dbReference>
<sequence>MSSPRYTPPKDLSAYAWLSIGAAVLTISLKGVAAWLTGSVGLLSDAAESLVNLVAAVVALVVLRISIKPADDDHHFGHSKAEYFSAVVEGVMIFVAAVFIILTAVQRIISPSMPEQLGVGLLISLVASAVNGVVAWVLYRRGTAEGSTALVADAKHLSTDVLTSAAVLLGVALVAVFRYPVLDAVVALGAGLNIMWVGFTLMRDSVSGLMDIAPSQESLARIRAVLVRHQREGVTDFHAVRVREAGNRRFAELHVLVPGSWSVKKGHDYTEALIDELVAVDPDLRVSAHLEPIEDPKSYEDQTDV</sequence>
<feature type="domain" description="Cation efflux protein transmembrane" evidence="8">
    <location>
        <begin position="17"/>
        <end position="210"/>
    </location>
</feature>
<evidence type="ECO:0000256" key="6">
    <source>
        <dbReference type="ARBA" id="ARBA00023136"/>
    </source>
</evidence>
<feature type="transmembrane region" description="Helical" evidence="7">
    <location>
        <begin position="12"/>
        <end position="36"/>
    </location>
</feature>
<evidence type="ECO:0000313" key="10">
    <source>
        <dbReference type="EMBL" id="QQM67537.1"/>
    </source>
</evidence>
<dbReference type="GO" id="GO:0015341">
    <property type="term" value="F:zinc efflux antiporter activity"/>
    <property type="evidence" value="ECO:0007669"/>
    <property type="project" value="TreeGrafter"/>
</dbReference>
<keyword evidence="3" id="KW-0813">Transport</keyword>
<dbReference type="Gene3D" id="3.30.70.1350">
    <property type="entry name" value="Cation efflux protein, cytoplasmic domain"/>
    <property type="match status" value="1"/>
</dbReference>
<evidence type="ECO:0000313" key="11">
    <source>
        <dbReference type="Proteomes" id="UP000595895"/>
    </source>
</evidence>
<feature type="transmembrane region" description="Helical" evidence="7">
    <location>
        <begin position="83"/>
        <end position="105"/>
    </location>
</feature>
<dbReference type="InterPro" id="IPR002524">
    <property type="entry name" value="Cation_efflux"/>
</dbReference>
<feature type="transmembrane region" description="Helical" evidence="7">
    <location>
        <begin position="42"/>
        <end position="63"/>
    </location>
</feature>
<keyword evidence="6 7" id="KW-0472">Membrane</keyword>
<name>A0A7T7M9V6_9ACTO</name>
<proteinExistence type="inferred from homology"/>
<comment type="subcellular location">
    <subcellularLocation>
        <location evidence="1">Membrane</location>
        <topology evidence="1">Multi-pass membrane protein</topology>
    </subcellularLocation>
</comment>
<dbReference type="NCBIfam" id="TIGR01297">
    <property type="entry name" value="CDF"/>
    <property type="match status" value="1"/>
</dbReference>
<dbReference type="AlphaFoldDB" id="A0A7T7M9V6"/>
<dbReference type="Proteomes" id="UP000595895">
    <property type="component" value="Chromosome"/>
</dbReference>
<feature type="transmembrane region" description="Helical" evidence="7">
    <location>
        <begin position="160"/>
        <end position="179"/>
    </location>
</feature>
<dbReference type="InterPro" id="IPR027470">
    <property type="entry name" value="Cation_efflux_CTD"/>
</dbReference>
<dbReference type="GO" id="GO:0006882">
    <property type="term" value="P:intracellular zinc ion homeostasis"/>
    <property type="evidence" value="ECO:0007669"/>
    <property type="project" value="TreeGrafter"/>
</dbReference>
<dbReference type="PANTHER" id="PTHR43840:SF15">
    <property type="entry name" value="MITOCHONDRIAL METAL TRANSPORTER 1-RELATED"/>
    <property type="match status" value="1"/>
</dbReference>
<feature type="domain" description="Cation efflux protein cytoplasmic" evidence="9">
    <location>
        <begin position="214"/>
        <end position="292"/>
    </location>
</feature>
<dbReference type="GO" id="GO:0015093">
    <property type="term" value="F:ferrous iron transmembrane transporter activity"/>
    <property type="evidence" value="ECO:0007669"/>
    <property type="project" value="TreeGrafter"/>
</dbReference>
<evidence type="ECO:0000256" key="7">
    <source>
        <dbReference type="SAM" id="Phobius"/>
    </source>
</evidence>
<dbReference type="Gene3D" id="1.20.1510.10">
    <property type="entry name" value="Cation efflux protein transmembrane domain"/>
    <property type="match status" value="1"/>
</dbReference>
<organism evidence="10 11">
    <name type="scientific">Actinomyces weissii</name>
    <dbReference type="NCBI Taxonomy" id="675090"/>
    <lineage>
        <taxon>Bacteria</taxon>
        <taxon>Bacillati</taxon>
        <taxon>Actinomycetota</taxon>
        <taxon>Actinomycetes</taxon>
        <taxon>Actinomycetales</taxon>
        <taxon>Actinomycetaceae</taxon>
        <taxon>Actinomyces</taxon>
    </lineage>
</organism>
<reference evidence="10 11" key="1">
    <citation type="submission" date="2020-12" db="EMBL/GenBank/DDBJ databases">
        <authorList>
            <person name="Zhou J."/>
        </authorList>
    </citation>
    <scope>NUCLEOTIDE SEQUENCE [LARGE SCALE GENOMIC DNA]</scope>
    <source>
        <strain evidence="10 11">CCUG 61299</strain>
    </source>
</reference>
<evidence type="ECO:0000256" key="3">
    <source>
        <dbReference type="ARBA" id="ARBA00022448"/>
    </source>
</evidence>
<feature type="transmembrane region" description="Helical" evidence="7">
    <location>
        <begin position="185"/>
        <end position="202"/>
    </location>
</feature>
<dbReference type="SUPFAM" id="SSF161111">
    <property type="entry name" value="Cation efflux protein transmembrane domain-like"/>
    <property type="match status" value="1"/>
</dbReference>
<dbReference type="InterPro" id="IPR058533">
    <property type="entry name" value="Cation_efflux_TM"/>
</dbReference>
<dbReference type="GO" id="GO:0005886">
    <property type="term" value="C:plasma membrane"/>
    <property type="evidence" value="ECO:0007669"/>
    <property type="project" value="TreeGrafter"/>
</dbReference>
<dbReference type="InterPro" id="IPR050291">
    <property type="entry name" value="CDF_Transporter"/>
</dbReference>
<evidence type="ECO:0000259" key="8">
    <source>
        <dbReference type="Pfam" id="PF01545"/>
    </source>
</evidence>
<dbReference type="Pfam" id="PF16916">
    <property type="entry name" value="ZT_dimer"/>
    <property type="match status" value="1"/>
</dbReference>
<accession>A0A7T7M9V6</accession>